<dbReference type="Gene3D" id="3.40.50.2300">
    <property type="match status" value="1"/>
</dbReference>
<evidence type="ECO:0000313" key="6">
    <source>
        <dbReference type="Proteomes" id="UP000433575"/>
    </source>
</evidence>
<dbReference type="GO" id="GO:0003677">
    <property type="term" value="F:DNA binding"/>
    <property type="evidence" value="ECO:0007669"/>
    <property type="project" value="InterPro"/>
</dbReference>
<evidence type="ECO:0000313" key="7">
    <source>
        <dbReference type="Proteomes" id="UP000480929"/>
    </source>
</evidence>
<evidence type="ECO:0000313" key="5">
    <source>
        <dbReference type="EMBL" id="MSC34957.1"/>
    </source>
</evidence>
<dbReference type="Gene3D" id="2.40.50.1020">
    <property type="entry name" value="LytTr DNA-binding domain"/>
    <property type="match status" value="1"/>
</dbReference>
<dbReference type="InterPro" id="IPR011006">
    <property type="entry name" value="CheY-like_superfamily"/>
</dbReference>
<dbReference type="SUPFAM" id="SSF52172">
    <property type="entry name" value="CheY-like"/>
    <property type="match status" value="1"/>
</dbReference>
<dbReference type="RefSeq" id="WP_154240690.1">
    <property type="nucleotide sequence ID" value="NZ_CALJPI010000247.1"/>
</dbReference>
<dbReference type="PROSITE" id="PS50110">
    <property type="entry name" value="RESPONSE_REGULATORY"/>
    <property type="match status" value="1"/>
</dbReference>
<reference evidence="6 7" key="1">
    <citation type="journal article" date="2019" name="Nat. Med.">
        <title>A library of human gut bacterial isolates paired with longitudinal multiomics data enables mechanistic microbiome research.</title>
        <authorList>
            <person name="Poyet M."/>
            <person name="Groussin M."/>
            <person name="Gibbons S.M."/>
            <person name="Avila-Pacheco J."/>
            <person name="Jiang X."/>
            <person name="Kearney S.M."/>
            <person name="Perrotta A.R."/>
            <person name="Berdy B."/>
            <person name="Zhao S."/>
            <person name="Lieberman T.D."/>
            <person name="Swanson P.K."/>
            <person name="Smith M."/>
            <person name="Roesemann S."/>
            <person name="Alexander J.E."/>
            <person name="Rich S.A."/>
            <person name="Livny J."/>
            <person name="Vlamakis H."/>
            <person name="Clish C."/>
            <person name="Bullock K."/>
            <person name="Deik A."/>
            <person name="Scott J."/>
            <person name="Pierce K.A."/>
            <person name="Xavier R.J."/>
            <person name="Alm E.J."/>
        </authorList>
    </citation>
    <scope>NUCLEOTIDE SEQUENCE [LARGE SCALE GENOMIC DNA]</scope>
    <source>
        <strain evidence="4 6">BIOML-A4</strain>
        <strain evidence="5 7">BIOML-A5</strain>
    </source>
</reference>
<dbReference type="GO" id="GO:0000156">
    <property type="term" value="F:phosphorelay response regulator activity"/>
    <property type="evidence" value="ECO:0007669"/>
    <property type="project" value="InterPro"/>
</dbReference>
<dbReference type="EMBL" id="WKPI01000049">
    <property type="protein sequence ID" value="MSC34957.1"/>
    <property type="molecule type" value="Genomic_DNA"/>
</dbReference>
<name>A0A6N7SCQ6_9FIRM</name>
<dbReference type="InterPro" id="IPR046947">
    <property type="entry name" value="LytR-like"/>
</dbReference>
<accession>A0A6N7SCQ6</accession>
<dbReference type="InterPro" id="IPR007492">
    <property type="entry name" value="LytTR_DNA-bd_dom"/>
</dbReference>
<evidence type="ECO:0000259" key="3">
    <source>
        <dbReference type="PROSITE" id="PS50930"/>
    </source>
</evidence>
<dbReference type="SMART" id="SM00448">
    <property type="entry name" value="REC"/>
    <property type="match status" value="1"/>
</dbReference>
<proteinExistence type="predicted"/>
<dbReference type="InterPro" id="IPR001789">
    <property type="entry name" value="Sig_transdc_resp-reg_receiver"/>
</dbReference>
<dbReference type="PROSITE" id="PS50930">
    <property type="entry name" value="HTH_LYTTR"/>
    <property type="match status" value="1"/>
</dbReference>
<sequence length="241" mass="28459">MKCAILDDQQGCRSEICESLRRYAKHRMPAETLQLDEYASGEAFLKTFRKERYDLLFLDQYMNELSGLATAQEIRRQDPVVPLVFVTTSRDHAVDSYGVRASGYLVKPYTQEAFERMLDNIGMEKIRRAQCLCLEQDKLLLREILWCDVNGHYCQIHTDGGRLFRYRMPFARLLDKLSAYSQFLICYKGCLVNMQRVEVMDTLDFVMDTGDRIPFSKRERRKIEEQYHAYLFDQARREVLL</sequence>
<feature type="domain" description="HTH LytTR-type" evidence="3">
    <location>
        <begin position="138"/>
        <end position="229"/>
    </location>
</feature>
<dbReference type="CDD" id="cd00156">
    <property type="entry name" value="REC"/>
    <property type="match status" value="1"/>
</dbReference>
<comment type="caution">
    <text evidence="4">The sequence shown here is derived from an EMBL/GenBank/DDBJ whole genome shotgun (WGS) entry which is preliminary data.</text>
</comment>
<dbReference type="PANTHER" id="PTHR37299">
    <property type="entry name" value="TRANSCRIPTIONAL REGULATOR-RELATED"/>
    <property type="match status" value="1"/>
</dbReference>
<keyword evidence="1" id="KW-0597">Phosphoprotein</keyword>
<evidence type="ECO:0000256" key="1">
    <source>
        <dbReference type="PROSITE-ProRule" id="PRU00169"/>
    </source>
</evidence>
<evidence type="ECO:0000313" key="4">
    <source>
        <dbReference type="EMBL" id="MSA91432.1"/>
    </source>
</evidence>
<dbReference type="Pfam" id="PF04397">
    <property type="entry name" value="LytTR"/>
    <property type="match status" value="1"/>
</dbReference>
<dbReference type="SMART" id="SM00850">
    <property type="entry name" value="LytTR"/>
    <property type="match status" value="1"/>
</dbReference>
<protein>
    <submittedName>
        <fullName evidence="4">Response regulator</fullName>
    </submittedName>
</protein>
<evidence type="ECO:0000259" key="2">
    <source>
        <dbReference type="PROSITE" id="PS50110"/>
    </source>
</evidence>
<dbReference type="Proteomes" id="UP000480929">
    <property type="component" value="Unassembled WGS sequence"/>
</dbReference>
<feature type="domain" description="Response regulatory" evidence="2">
    <location>
        <begin position="2"/>
        <end position="122"/>
    </location>
</feature>
<keyword evidence="7" id="KW-1185">Reference proteome</keyword>
<dbReference type="Pfam" id="PF00072">
    <property type="entry name" value="Response_reg"/>
    <property type="match status" value="1"/>
</dbReference>
<dbReference type="PANTHER" id="PTHR37299:SF1">
    <property type="entry name" value="STAGE 0 SPORULATION PROTEIN A HOMOLOG"/>
    <property type="match status" value="1"/>
</dbReference>
<dbReference type="OrthoDB" id="9802383at2"/>
<feature type="modified residue" description="4-aspartylphosphate" evidence="1">
    <location>
        <position position="59"/>
    </location>
</feature>
<dbReference type="AlphaFoldDB" id="A0A6N7SCQ6"/>
<gene>
    <name evidence="5" type="ORF">GKD88_17705</name>
    <name evidence="4" type="ORF">GKE08_19135</name>
</gene>
<dbReference type="EMBL" id="WKPJ01000061">
    <property type="protein sequence ID" value="MSA91432.1"/>
    <property type="molecule type" value="Genomic_DNA"/>
</dbReference>
<organism evidence="4 6">
    <name type="scientific">Holdemania massiliensis</name>
    <dbReference type="NCBI Taxonomy" id="1468449"/>
    <lineage>
        <taxon>Bacteria</taxon>
        <taxon>Bacillati</taxon>
        <taxon>Bacillota</taxon>
        <taxon>Erysipelotrichia</taxon>
        <taxon>Erysipelotrichales</taxon>
        <taxon>Erysipelotrichaceae</taxon>
        <taxon>Holdemania</taxon>
    </lineage>
</organism>
<dbReference type="Proteomes" id="UP000433575">
    <property type="component" value="Unassembled WGS sequence"/>
</dbReference>